<keyword evidence="1" id="KW-0677">Repeat</keyword>
<organism evidence="4 5">
    <name type="scientific">Lolium multiflorum</name>
    <name type="common">Italian ryegrass</name>
    <name type="synonym">Lolium perenne subsp. multiflorum</name>
    <dbReference type="NCBI Taxonomy" id="4521"/>
    <lineage>
        <taxon>Eukaryota</taxon>
        <taxon>Viridiplantae</taxon>
        <taxon>Streptophyta</taxon>
        <taxon>Embryophyta</taxon>
        <taxon>Tracheophyta</taxon>
        <taxon>Spermatophyta</taxon>
        <taxon>Magnoliopsida</taxon>
        <taxon>Liliopsida</taxon>
        <taxon>Poales</taxon>
        <taxon>Poaceae</taxon>
        <taxon>BOP clade</taxon>
        <taxon>Pooideae</taxon>
        <taxon>Poodae</taxon>
        <taxon>Poeae</taxon>
        <taxon>Poeae Chloroplast Group 2 (Poeae type)</taxon>
        <taxon>Loliodinae</taxon>
        <taxon>Loliinae</taxon>
        <taxon>Lolium</taxon>
    </lineage>
</organism>
<sequence>MSVWPNATTSCVLHATITQLIYPVTEEILHRLFDAYGVNELCLLQRSTYVEVFVEFQSGLEASQARGALHGRCIYDGCCLLDIQHASSAISVFTLENSRPIVIDWDQVEMAPPASALVTLNLALPTPPSRHTSNAKETTLVVPDDAESKHHSVALVPAAIQLLDRTLVMLDDKEQD</sequence>
<proteinExistence type="predicted"/>
<name>A0AAD8QSS6_LOLMU</name>
<dbReference type="Proteomes" id="UP001231189">
    <property type="component" value="Unassembled WGS sequence"/>
</dbReference>
<dbReference type="Pfam" id="PF11835">
    <property type="entry name" value="RRM_8"/>
    <property type="match status" value="1"/>
</dbReference>
<feature type="domain" description="PTBP1-like RNA recognition motif 2" evidence="3">
    <location>
        <begin position="1"/>
        <end position="87"/>
    </location>
</feature>
<dbReference type="InterPro" id="IPR035979">
    <property type="entry name" value="RBD_domain_sf"/>
</dbReference>
<gene>
    <name evidence="4" type="ORF">QYE76_030136</name>
</gene>
<keyword evidence="5" id="KW-1185">Reference proteome</keyword>
<dbReference type="EMBL" id="JAUUTY010000007">
    <property type="protein sequence ID" value="KAK1606463.1"/>
    <property type="molecule type" value="Genomic_DNA"/>
</dbReference>
<comment type="caution">
    <text evidence="4">The sequence shown here is derived from an EMBL/GenBank/DDBJ whole genome shotgun (WGS) entry which is preliminary data.</text>
</comment>
<dbReference type="GO" id="GO:0003723">
    <property type="term" value="F:RNA binding"/>
    <property type="evidence" value="ECO:0007669"/>
    <property type="project" value="UniProtKB-KW"/>
</dbReference>
<evidence type="ECO:0000313" key="5">
    <source>
        <dbReference type="Proteomes" id="UP001231189"/>
    </source>
</evidence>
<dbReference type="PANTHER" id="PTHR15592">
    <property type="entry name" value="MATRIN 3/NUCLEAR PROTEIN 220-RELATED"/>
    <property type="match status" value="1"/>
</dbReference>
<keyword evidence="2" id="KW-0694">RNA-binding</keyword>
<protein>
    <recommendedName>
        <fullName evidence="3">PTBP1-like RNA recognition motif 2 domain-containing protein</fullName>
    </recommendedName>
</protein>
<dbReference type="Gene3D" id="3.30.70.330">
    <property type="match status" value="1"/>
</dbReference>
<evidence type="ECO:0000313" key="4">
    <source>
        <dbReference type="EMBL" id="KAK1606463.1"/>
    </source>
</evidence>
<reference evidence="4" key="1">
    <citation type="submission" date="2023-07" db="EMBL/GenBank/DDBJ databases">
        <title>A chromosome-level genome assembly of Lolium multiflorum.</title>
        <authorList>
            <person name="Chen Y."/>
            <person name="Copetti D."/>
            <person name="Kolliker R."/>
            <person name="Studer B."/>
        </authorList>
    </citation>
    <scope>NUCLEOTIDE SEQUENCE</scope>
    <source>
        <strain evidence="4">02402/16</strain>
        <tissue evidence="4">Leaf</tissue>
    </source>
</reference>
<dbReference type="InterPro" id="IPR012677">
    <property type="entry name" value="Nucleotide-bd_a/b_plait_sf"/>
</dbReference>
<dbReference type="AlphaFoldDB" id="A0AAD8QSS6"/>
<accession>A0AAD8QSS6</accession>
<dbReference type="CDD" id="cd12422">
    <property type="entry name" value="RRM2_PTBP1_hnRNPL_like"/>
    <property type="match status" value="1"/>
</dbReference>
<evidence type="ECO:0000256" key="2">
    <source>
        <dbReference type="ARBA" id="ARBA00022884"/>
    </source>
</evidence>
<dbReference type="SUPFAM" id="SSF54928">
    <property type="entry name" value="RNA-binding domain, RBD"/>
    <property type="match status" value="1"/>
</dbReference>
<evidence type="ECO:0000259" key="3">
    <source>
        <dbReference type="Pfam" id="PF11835"/>
    </source>
</evidence>
<dbReference type="InterPro" id="IPR021790">
    <property type="entry name" value="PTBP1-like_RRM2"/>
</dbReference>
<evidence type="ECO:0000256" key="1">
    <source>
        <dbReference type="ARBA" id="ARBA00022737"/>
    </source>
</evidence>